<keyword evidence="1" id="KW-0472">Membrane</keyword>
<dbReference type="AlphaFoldDB" id="A0A4S8KVK8"/>
<keyword evidence="1" id="KW-1133">Transmembrane helix</keyword>
<proteinExistence type="predicted"/>
<gene>
    <name evidence="2" type="ORF">K435DRAFT_941741</name>
</gene>
<evidence type="ECO:0000313" key="3">
    <source>
        <dbReference type="Proteomes" id="UP000297245"/>
    </source>
</evidence>
<keyword evidence="3" id="KW-1185">Reference proteome</keyword>
<evidence type="ECO:0000313" key="2">
    <source>
        <dbReference type="EMBL" id="THU79949.1"/>
    </source>
</evidence>
<feature type="transmembrane region" description="Helical" evidence="1">
    <location>
        <begin position="61"/>
        <end position="81"/>
    </location>
</feature>
<dbReference type="EMBL" id="ML179957">
    <property type="protein sequence ID" value="THU79949.1"/>
    <property type="molecule type" value="Genomic_DNA"/>
</dbReference>
<keyword evidence="1" id="KW-0812">Transmembrane</keyword>
<reference evidence="2 3" key="1">
    <citation type="journal article" date="2019" name="Nat. Ecol. Evol.">
        <title>Megaphylogeny resolves global patterns of mushroom evolution.</title>
        <authorList>
            <person name="Varga T."/>
            <person name="Krizsan K."/>
            <person name="Foldi C."/>
            <person name="Dima B."/>
            <person name="Sanchez-Garcia M."/>
            <person name="Sanchez-Ramirez S."/>
            <person name="Szollosi G.J."/>
            <person name="Szarkandi J.G."/>
            <person name="Papp V."/>
            <person name="Albert L."/>
            <person name="Andreopoulos W."/>
            <person name="Angelini C."/>
            <person name="Antonin V."/>
            <person name="Barry K.W."/>
            <person name="Bougher N.L."/>
            <person name="Buchanan P."/>
            <person name="Buyck B."/>
            <person name="Bense V."/>
            <person name="Catcheside P."/>
            <person name="Chovatia M."/>
            <person name="Cooper J."/>
            <person name="Damon W."/>
            <person name="Desjardin D."/>
            <person name="Finy P."/>
            <person name="Geml J."/>
            <person name="Haridas S."/>
            <person name="Hughes K."/>
            <person name="Justo A."/>
            <person name="Karasinski D."/>
            <person name="Kautmanova I."/>
            <person name="Kiss B."/>
            <person name="Kocsube S."/>
            <person name="Kotiranta H."/>
            <person name="LaButti K.M."/>
            <person name="Lechner B.E."/>
            <person name="Liimatainen K."/>
            <person name="Lipzen A."/>
            <person name="Lukacs Z."/>
            <person name="Mihaltcheva S."/>
            <person name="Morgado L.N."/>
            <person name="Niskanen T."/>
            <person name="Noordeloos M.E."/>
            <person name="Ohm R.A."/>
            <person name="Ortiz-Santana B."/>
            <person name="Ovrebo C."/>
            <person name="Racz N."/>
            <person name="Riley R."/>
            <person name="Savchenko A."/>
            <person name="Shiryaev A."/>
            <person name="Soop K."/>
            <person name="Spirin V."/>
            <person name="Szebenyi C."/>
            <person name="Tomsovsky M."/>
            <person name="Tulloss R.E."/>
            <person name="Uehling J."/>
            <person name="Grigoriev I.V."/>
            <person name="Vagvolgyi C."/>
            <person name="Papp T."/>
            <person name="Martin F.M."/>
            <person name="Miettinen O."/>
            <person name="Hibbett D.S."/>
            <person name="Nagy L.G."/>
        </authorList>
    </citation>
    <scope>NUCLEOTIDE SEQUENCE [LARGE SCALE GENOMIC DNA]</scope>
    <source>
        <strain evidence="2 3">CBS 962.96</strain>
    </source>
</reference>
<accession>A0A4S8KVK8</accession>
<dbReference type="Proteomes" id="UP000297245">
    <property type="component" value="Unassembled WGS sequence"/>
</dbReference>
<evidence type="ECO:0000256" key="1">
    <source>
        <dbReference type="SAM" id="Phobius"/>
    </source>
</evidence>
<name>A0A4S8KVK8_DENBC</name>
<sequence>MSMFAISLPTERRNLLLGLESDKLGFFDGVRQAIQSSANLQPSLNLSSRLDNTQSEVTSTITHYTPVVLVALLFAVVLFILRLRYPCLTLSELKKFVNRLKDTVQERTAGRQRRDFMACVSRIEEEIEDIEYKWSRRAIFRWSLVYGYLCASLIAVRKIVKCYDQVQALRVSVLDVTADERRDHGDYIEDQYHRTINSEENRRRDTRILRSDHLTTARL</sequence>
<protein>
    <submittedName>
        <fullName evidence="2">Uncharacterized protein</fullName>
    </submittedName>
</protein>
<organism evidence="2 3">
    <name type="scientific">Dendrothele bispora (strain CBS 962.96)</name>
    <dbReference type="NCBI Taxonomy" id="1314807"/>
    <lineage>
        <taxon>Eukaryota</taxon>
        <taxon>Fungi</taxon>
        <taxon>Dikarya</taxon>
        <taxon>Basidiomycota</taxon>
        <taxon>Agaricomycotina</taxon>
        <taxon>Agaricomycetes</taxon>
        <taxon>Agaricomycetidae</taxon>
        <taxon>Agaricales</taxon>
        <taxon>Agaricales incertae sedis</taxon>
        <taxon>Dendrothele</taxon>
    </lineage>
</organism>